<dbReference type="SUPFAM" id="SSF47923">
    <property type="entry name" value="Ypt/Rab-GAP domain of gyp1p"/>
    <property type="match status" value="1"/>
</dbReference>
<dbReference type="Proteomes" id="UP001146120">
    <property type="component" value="Unassembled WGS sequence"/>
</dbReference>
<evidence type="ECO:0000313" key="4">
    <source>
        <dbReference type="Proteomes" id="UP001146120"/>
    </source>
</evidence>
<dbReference type="Gene3D" id="1.10.472.80">
    <property type="entry name" value="Ypt/Rab-GAP domain of gyp1p, domain 3"/>
    <property type="match status" value="1"/>
</dbReference>
<evidence type="ECO:0000259" key="2">
    <source>
        <dbReference type="PROSITE" id="PS50086"/>
    </source>
</evidence>
<dbReference type="Pfam" id="PF00566">
    <property type="entry name" value="RabGAP-TBC"/>
    <property type="match status" value="1"/>
</dbReference>
<evidence type="ECO:0000256" key="1">
    <source>
        <dbReference type="SAM" id="SignalP"/>
    </source>
</evidence>
<dbReference type="InterPro" id="IPR042507">
    <property type="entry name" value="TBC1D19"/>
</dbReference>
<feature type="domain" description="Rab-GAP TBC" evidence="2">
    <location>
        <begin position="354"/>
        <end position="572"/>
    </location>
</feature>
<dbReference type="AlphaFoldDB" id="A0AAV2Z4A0"/>
<comment type="caution">
    <text evidence="3">The sequence shown here is derived from an EMBL/GenBank/DDBJ whole genome shotgun (WGS) entry which is preliminary data.</text>
</comment>
<dbReference type="InterPro" id="IPR000195">
    <property type="entry name" value="Rab-GAP-TBC_dom"/>
</dbReference>
<proteinExistence type="predicted"/>
<dbReference type="InterPro" id="IPR035969">
    <property type="entry name" value="Rab-GAP_TBC_sf"/>
</dbReference>
<feature type="signal peptide" evidence="1">
    <location>
        <begin position="1"/>
        <end position="23"/>
    </location>
</feature>
<keyword evidence="1" id="KW-0732">Signal</keyword>
<reference evidence="3" key="2">
    <citation type="journal article" date="2023" name="Microbiol Resour">
        <title>Decontamination and Annotation of the Draft Genome Sequence of the Oomycete Lagenidium giganteum ARSEF 373.</title>
        <authorList>
            <person name="Morgan W.R."/>
            <person name="Tartar A."/>
        </authorList>
    </citation>
    <scope>NUCLEOTIDE SEQUENCE</scope>
    <source>
        <strain evidence="3">ARSEF 373</strain>
    </source>
</reference>
<evidence type="ECO:0000313" key="3">
    <source>
        <dbReference type="EMBL" id="DBA00894.1"/>
    </source>
</evidence>
<reference evidence="3" key="1">
    <citation type="submission" date="2022-11" db="EMBL/GenBank/DDBJ databases">
        <authorList>
            <person name="Morgan W.R."/>
            <person name="Tartar A."/>
        </authorList>
    </citation>
    <scope>NUCLEOTIDE SEQUENCE</scope>
    <source>
        <strain evidence="3">ARSEF 373</strain>
    </source>
</reference>
<gene>
    <name evidence="3" type="ORF">N0F65_006094</name>
</gene>
<accession>A0AAV2Z4A0</accession>
<dbReference type="PROSITE" id="PS50086">
    <property type="entry name" value="TBC_RABGAP"/>
    <property type="match status" value="1"/>
</dbReference>
<keyword evidence="4" id="KW-1185">Reference proteome</keyword>
<dbReference type="PANTHER" id="PTHR16110">
    <property type="entry name" value="TBC1 DOMAIN FAMILY MEMBER 19"/>
    <property type="match status" value="1"/>
</dbReference>
<name>A0AAV2Z4A0_9STRA</name>
<feature type="chain" id="PRO_5043405154" description="Rab-GAP TBC domain-containing protein" evidence="1">
    <location>
        <begin position="24"/>
        <end position="625"/>
    </location>
</feature>
<sequence length="625" mass="70062">MAKLYLLMGFAGMLKWQWTGGSARADVRSARGAGSVVAPTAAAMAMPPALRRVEAGDSARGGANPERDELFLRRYGSDVRVDERVLFLTEQLLQQEHVGEWKQVLRRELSKPDYVLHADAPTPAQAQALLLRVIEKTGLLTSIRRSIVDLHCEAAQVVQAAAARKAKEEERAFLIPEMQLMPNGLDAVSRAREQWDAITREEMIRFAKEINKPLVTPKAVVSAPPPQPPSEAESALASVGLKSSTNKQSGAVATRFLYDSKDLLHTLQAIKPTNRHIDSANVAPWGSIQLQLNTLTSLELQRRFVELAPTVGQIGLDDLFPVERQAFIQEKLRVGDIVLGHQSMSMARQYAKTGCPSNLRPGMWRQALSVVPTPELADYFQTLQTRVQRWNCLTDEMYMLDLQQALDSCDYFVFQDQLETVIMAFSRDSHVLEHALQINGSVPAPATAGDKRFDSPFVPPNGVLPFSGLVMYLAPLTYLYADELVIYFVFREMYERYWCKLNTIRTESSTILALCKLFEDLVMRSASTTVFHLLNVGIKPLEIVFPWIQSAFSGVLQIEQVLLLWDRVIGYDSLELVPVLAAALFHFRADELEAVATMNDVRELFDELMEIQVIPLVQEYLFLVA</sequence>
<dbReference type="PANTHER" id="PTHR16110:SF1">
    <property type="entry name" value="TBC1 DOMAIN FAMILY MEMBER 19"/>
    <property type="match status" value="1"/>
</dbReference>
<protein>
    <recommendedName>
        <fullName evidence="2">Rab-GAP TBC domain-containing protein</fullName>
    </recommendedName>
</protein>
<organism evidence="3 4">
    <name type="scientific">Lagenidium giganteum</name>
    <dbReference type="NCBI Taxonomy" id="4803"/>
    <lineage>
        <taxon>Eukaryota</taxon>
        <taxon>Sar</taxon>
        <taxon>Stramenopiles</taxon>
        <taxon>Oomycota</taxon>
        <taxon>Peronosporomycetes</taxon>
        <taxon>Pythiales</taxon>
        <taxon>Pythiaceae</taxon>
    </lineage>
</organism>
<dbReference type="EMBL" id="DAKRPA010000056">
    <property type="protein sequence ID" value="DBA00894.1"/>
    <property type="molecule type" value="Genomic_DNA"/>
</dbReference>